<dbReference type="SFLD" id="SFLDS00003">
    <property type="entry name" value="Haloacid_Dehalogenase"/>
    <property type="match status" value="1"/>
</dbReference>
<evidence type="ECO:0000256" key="6">
    <source>
        <dbReference type="ARBA" id="ARBA00022842"/>
    </source>
</evidence>
<comment type="cofactor">
    <cofactor evidence="1">
        <name>Mg(2+)</name>
        <dbReference type="ChEBI" id="CHEBI:18420"/>
    </cofactor>
</comment>
<evidence type="ECO:0000256" key="1">
    <source>
        <dbReference type="ARBA" id="ARBA00001946"/>
    </source>
</evidence>
<dbReference type="InterPro" id="IPR036412">
    <property type="entry name" value="HAD-like_sf"/>
</dbReference>
<dbReference type="InterPro" id="IPR010023">
    <property type="entry name" value="KdsC_fam"/>
</dbReference>
<reference evidence="7" key="1">
    <citation type="submission" date="2018-05" db="EMBL/GenBank/DDBJ databases">
        <authorList>
            <person name="Lanie J.A."/>
            <person name="Ng W.-L."/>
            <person name="Kazmierczak K.M."/>
            <person name="Andrzejewski T.M."/>
            <person name="Davidsen T.M."/>
            <person name="Wayne K.J."/>
            <person name="Tettelin H."/>
            <person name="Glass J.I."/>
            <person name="Rusch D."/>
            <person name="Podicherti R."/>
            <person name="Tsui H.-C.T."/>
            <person name="Winkler M.E."/>
        </authorList>
    </citation>
    <scope>NUCLEOTIDE SEQUENCE</scope>
</reference>
<dbReference type="GO" id="GO:0016788">
    <property type="term" value="F:hydrolase activity, acting on ester bonds"/>
    <property type="evidence" value="ECO:0007669"/>
    <property type="project" value="InterPro"/>
</dbReference>
<dbReference type="PANTHER" id="PTHR21485">
    <property type="entry name" value="HAD SUPERFAMILY MEMBERS CMAS AND KDSC"/>
    <property type="match status" value="1"/>
</dbReference>
<dbReference type="SFLD" id="SFLDG01136">
    <property type="entry name" value="C1.6:_Phosphoserine_Phosphatas"/>
    <property type="match status" value="1"/>
</dbReference>
<dbReference type="SFLD" id="SFLDG01138">
    <property type="entry name" value="C1.6.2:_Deoxy-d-mannose-octulo"/>
    <property type="match status" value="1"/>
</dbReference>
<dbReference type="PIRSF" id="PIRSF006118">
    <property type="entry name" value="KDO8-P_Ptase"/>
    <property type="match status" value="1"/>
</dbReference>
<dbReference type="Pfam" id="PF08282">
    <property type="entry name" value="Hydrolase_3"/>
    <property type="match status" value="1"/>
</dbReference>
<evidence type="ECO:0000256" key="5">
    <source>
        <dbReference type="ARBA" id="ARBA00022801"/>
    </source>
</evidence>
<evidence type="ECO:0000313" key="7">
    <source>
        <dbReference type="EMBL" id="SUZ71195.1"/>
    </source>
</evidence>
<dbReference type="InterPro" id="IPR050793">
    <property type="entry name" value="CMP-NeuNAc_synthase"/>
</dbReference>
<sequence length="166" mass="18751">MNNYKKFLKDITTFILDVDGVMTNGKIIYTHDGKIDRQFEAKDGYAMKHAISKGYNFVIISGGTQHNVKKRLNSLGVEDVFLNAFDKLKIFNDYISKNNISPDNILFMGDDNPDIEVLKVVKIAACPSDASVDVKKVCNYISDKKGGQGCVRDVIEQVMRIHNKWI</sequence>
<keyword evidence="4" id="KW-0479">Metal-binding</keyword>
<dbReference type="GO" id="GO:0008781">
    <property type="term" value="F:N-acylneuraminate cytidylyltransferase activity"/>
    <property type="evidence" value="ECO:0007669"/>
    <property type="project" value="TreeGrafter"/>
</dbReference>
<dbReference type="Gene3D" id="3.40.50.1000">
    <property type="entry name" value="HAD superfamily/HAD-like"/>
    <property type="match status" value="1"/>
</dbReference>
<proteinExistence type="inferred from homology"/>
<evidence type="ECO:0008006" key="8">
    <source>
        <dbReference type="Google" id="ProtNLM"/>
    </source>
</evidence>
<evidence type="ECO:0000256" key="2">
    <source>
        <dbReference type="ARBA" id="ARBA00005893"/>
    </source>
</evidence>
<gene>
    <name evidence="7" type="ORF">METZ01_LOCUS24049</name>
</gene>
<evidence type="ECO:0000256" key="3">
    <source>
        <dbReference type="ARBA" id="ARBA00011881"/>
    </source>
</evidence>
<keyword evidence="6" id="KW-0460">Magnesium</keyword>
<evidence type="ECO:0000256" key="4">
    <source>
        <dbReference type="ARBA" id="ARBA00022723"/>
    </source>
</evidence>
<organism evidence="7">
    <name type="scientific">marine metagenome</name>
    <dbReference type="NCBI Taxonomy" id="408172"/>
    <lineage>
        <taxon>unclassified sequences</taxon>
        <taxon>metagenomes</taxon>
        <taxon>ecological metagenomes</taxon>
    </lineage>
</organism>
<dbReference type="PANTHER" id="PTHR21485:SF3">
    <property type="entry name" value="N-ACYLNEURAMINATE CYTIDYLYLTRANSFERASE"/>
    <property type="match status" value="1"/>
</dbReference>
<dbReference type="EMBL" id="UINC01001114">
    <property type="protein sequence ID" value="SUZ71195.1"/>
    <property type="molecule type" value="Genomic_DNA"/>
</dbReference>
<comment type="similarity">
    <text evidence="2">Belongs to the KdsC family.</text>
</comment>
<accession>A0A381PVX6</accession>
<dbReference type="NCBIfam" id="TIGR01670">
    <property type="entry name" value="KdsC-phosphatas"/>
    <property type="match status" value="1"/>
</dbReference>
<name>A0A381PVX6_9ZZZZ</name>
<dbReference type="InterPro" id="IPR023214">
    <property type="entry name" value="HAD_sf"/>
</dbReference>
<comment type="subunit">
    <text evidence="3">Homotetramer.</text>
</comment>
<keyword evidence="5" id="KW-0378">Hydrolase</keyword>
<dbReference type="SUPFAM" id="SSF56784">
    <property type="entry name" value="HAD-like"/>
    <property type="match status" value="1"/>
</dbReference>
<dbReference type="GO" id="GO:0046872">
    <property type="term" value="F:metal ion binding"/>
    <property type="evidence" value="ECO:0007669"/>
    <property type="project" value="UniProtKB-KW"/>
</dbReference>
<dbReference type="AlphaFoldDB" id="A0A381PVX6"/>
<protein>
    <recommendedName>
        <fullName evidence="8">3-deoxy-D-manno-octulosonate 8-phosphate phosphatase</fullName>
    </recommendedName>
</protein>